<evidence type="ECO:0000313" key="1">
    <source>
        <dbReference type="EMBL" id="KAJ8685973.1"/>
    </source>
</evidence>
<protein>
    <submittedName>
        <fullName evidence="1">Uncharacterized protein</fullName>
    </submittedName>
</protein>
<name>A0ACC2PR53_9HYME</name>
<accession>A0ACC2PR53</accession>
<proteinExistence type="predicted"/>
<sequence length="132" mass="14699">MDLKNLKRRYFGSTRDPEVARQGRRQWWKLSKRQRVYVPVGNKSFPCTTAAGDSNRTKPSISRANLKEGFVPSTHSTHASMDISKSHDHGPLTFGHMVEKDGPATAMMTINNNPAAGGMKMAAEKSGREIRQ</sequence>
<gene>
    <name evidence="1" type="ORF">QAD02_021766</name>
</gene>
<comment type="caution">
    <text evidence="1">The sequence shown here is derived from an EMBL/GenBank/DDBJ whole genome shotgun (WGS) entry which is preliminary data.</text>
</comment>
<keyword evidence="2" id="KW-1185">Reference proteome</keyword>
<reference evidence="1" key="1">
    <citation type="submission" date="2023-04" db="EMBL/GenBank/DDBJ databases">
        <title>A chromosome-level genome assembly of the parasitoid wasp Eretmocerus hayati.</title>
        <authorList>
            <person name="Zhong Y."/>
            <person name="Liu S."/>
            <person name="Liu Y."/>
        </authorList>
    </citation>
    <scope>NUCLEOTIDE SEQUENCE</scope>
    <source>
        <strain evidence="1">ZJU_SS_LIU_2023</strain>
    </source>
</reference>
<evidence type="ECO:0000313" key="2">
    <source>
        <dbReference type="Proteomes" id="UP001239111"/>
    </source>
</evidence>
<organism evidence="1 2">
    <name type="scientific">Eretmocerus hayati</name>
    <dbReference type="NCBI Taxonomy" id="131215"/>
    <lineage>
        <taxon>Eukaryota</taxon>
        <taxon>Metazoa</taxon>
        <taxon>Ecdysozoa</taxon>
        <taxon>Arthropoda</taxon>
        <taxon>Hexapoda</taxon>
        <taxon>Insecta</taxon>
        <taxon>Pterygota</taxon>
        <taxon>Neoptera</taxon>
        <taxon>Endopterygota</taxon>
        <taxon>Hymenoptera</taxon>
        <taxon>Apocrita</taxon>
        <taxon>Proctotrupomorpha</taxon>
        <taxon>Chalcidoidea</taxon>
        <taxon>Aphelinidae</taxon>
        <taxon>Aphelininae</taxon>
        <taxon>Eretmocerus</taxon>
    </lineage>
</organism>
<dbReference type="EMBL" id="CM056741">
    <property type="protein sequence ID" value="KAJ8685973.1"/>
    <property type="molecule type" value="Genomic_DNA"/>
</dbReference>
<dbReference type="Proteomes" id="UP001239111">
    <property type="component" value="Chromosome 1"/>
</dbReference>